<gene>
    <name evidence="4" type="primary">aroA_20</name>
    <name evidence="4" type="ORF">g.18537</name>
</gene>
<feature type="region of interest" description="Disordered" evidence="3">
    <location>
        <begin position="92"/>
        <end position="111"/>
    </location>
</feature>
<feature type="compositionally biased region" description="Polar residues" evidence="3">
    <location>
        <begin position="92"/>
        <end position="105"/>
    </location>
</feature>
<keyword evidence="1" id="KW-0853">WD repeat</keyword>
<dbReference type="InterPro" id="IPR040324">
    <property type="entry name" value="WDR44/Dgr2"/>
</dbReference>
<evidence type="ECO:0000313" key="4">
    <source>
        <dbReference type="EMBL" id="JAT52842.1"/>
    </source>
</evidence>
<keyword evidence="2" id="KW-0677">Repeat</keyword>
<dbReference type="EMBL" id="GDJX01015094">
    <property type="protein sequence ID" value="JAT52842.1"/>
    <property type="molecule type" value="Transcribed_RNA"/>
</dbReference>
<feature type="non-terminal residue" evidence="4">
    <location>
        <position position="1"/>
    </location>
</feature>
<name>A0A1D1YDZ1_9ARAE</name>
<evidence type="ECO:0000256" key="1">
    <source>
        <dbReference type="ARBA" id="ARBA00022574"/>
    </source>
</evidence>
<accession>A0A1D1YDZ1</accession>
<dbReference type="PANTHER" id="PTHR14221">
    <property type="entry name" value="WD REPEAT DOMAIN 44"/>
    <property type="match status" value="1"/>
</dbReference>
<organism evidence="4">
    <name type="scientific">Anthurium amnicola</name>
    <dbReference type="NCBI Taxonomy" id="1678845"/>
    <lineage>
        <taxon>Eukaryota</taxon>
        <taxon>Viridiplantae</taxon>
        <taxon>Streptophyta</taxon>
        <taxon>Embryophyta</taxon>
        <taxon>Tracheophyta</taxon>
        <taxon>Spermatophyta</taxon>
        <taxon>Magnoliopsida</taxon>
        <taxon>Liliopsida</taxon>
        <taxon>Araceae</taxon>
        <taxon>Pothoideae</taxon>
        <taxon>Potheae</taxon>
        <taxon>Anthurium</taxon>
    </lineage>
</organism>
<sequence length="144" mass="16062">HFHCQDVSVAIAWPGATSRMIFQSHNDRRNEHEIPSDASPLIHDEEANGQGMSLLPNYDYISSPRQRTFPTANGNHFCDRVSATWPEEKLLTTASKQSPRNSGDFSNGGAMQMESRPAWGMVIVTAGRGGDIRIFQNFGYPIRI</sequence>
<dbReference type="PANTHER" id="PTHR14221:SF67">
    <property type="entry name" value="WD REPEAT-CONTAINING PROTEIN 44-LIKE"/>
    <property type="match status" value="1"/>
</dbReference>
<proteinExistence type="predicted"/>
<evidence type="ECO:0000256" key="3">
    <source>
        <dbReference type="SAM" id="MobiDB-lite"/>
    </source>
</evidence>
<reference evidence="4" key="1">
    <citation type="submission" date="2015-07" db="EMBL/GenBank/DDBJ databases">
        <title>Transcriptome Assembly of Anthurium amnicola.</title>
        <authorList>
            <person name="Suzuki J."/>
        </authorList>
    </citation>
    <scope>NUCLEOTIDE SEQUENCE</scope>
</reference>
<dbReference type="AlphaFoldDB" id="A0A1D1YDZ1"/>
<evidence type="ECO:0000256" key="2">
    <source>
        <dbReference type="ARBA" id="ARBA00022737"/>
    </source>
</evidence>
<protein>
    <submittedName>
        <fullName evidence="4">3-phosphoshikimate 1-carboxyvinyltransferase</fullName>
    </submittedName>
</protein>
<dbReference type="GO" id="GO:0016740">
    <property type="term" value="F:transferase activity"/>
    <property type="evidence" value="ECO:0007669"/>
    <property type="project" value="UniProtKB-KW"/>
</dbReference>
<keyword evidence="4" id="KW-0808">Transferase</keyword>